<reference evidence="3" key="2">
    <citation type="submission" date="2022-11" db="EMBL/GenBank/DDBJ databases">
        <title>Prophages regulate Shewanella fidelis motility and biofilm formation: implications for gut colonization dynamics in Ciona robusta.</title>
        <authorList>
            <person name="Natarajan O."/>
            <person name="Gibboney S.L."/>
            <person name="Young M.N."/>
            <person name="Lim S.J."/>
            <person name="Pluta N."/>
            <person name="Atkinson C.G.F."/>
            <person name="Leigh B.A."/>
            <person name="Liberti A."/>
            <person name="Kees E."/>
            <person name="Breitbart M."/>
            <person name="Gralnick J."/>
            <person name="Dishaw L.J."/>
        </authorList>
    </citation>
    <scope>NUCLEOTIDE SEQUENCE</scope>
    <source>
        <strain evidence="3">3313</strain>
    </source>
</reference>
<dbReference type="GO" id="GO:0046872">
    <property type="term" value="F:metal ion binding"/>
    <property type="evidence" value="ECO:0007669"/>
    <property type="project" value="InterPro"/>
</dbReference>
<protein>
    <submittedName>
        <fullName evidence="3">Insulinase family protein</fullName>
    </submittedName>
</protein>
<dbReference type="InterPro" id="IPR007863">
    <property type="entry name" value="Peptidase_M16_C"/>
</dbReference>
<evidence type="ECO:0000259" key="2">
    <source>
        <dbReference type="Pfam" id="PF05193"/>
    </source>
</evidence>
<feature type="signal peptide" evidence="1">
    <location>
        <begin position="1"/>
        <end position="20"/>
    </location>
</feature>
<keyword evidence="1" id="KW-0732">Signal</keyword>
<sequence>MRYCLLGGLLLSMLVGLVGCQQTQIEFTPIAEPSLPEFKPLQGAPSIPQLVQPAAEQILLAHASAVQLSANLTLYPVEDRTSTLNHMVLVAYSQQPMTNIDVLVQAFRDKALLLAQQSTLACSENLRVSASMHSVSLSIDCPDSAVQASELLMQFWRPDSFSQLDIANVRRQLKLGKHINAYSGAEIDELWAKIILGEQHIYNQALNDESLADTLDLAKLNQIKQQIIDQSQWALLTNQSLSQDKQFIANWRQGANAFTEQSAQPATLPTSTTAKSMVSASNTEKTIVIIDAPGSVQTQVRIGYPLDARLQNDPSQDCQILASWLGRSFSGRLYYDLREVRGLTYGIYGRCFDNPLSRTLKFYGSTKLEHTGAFITGVLDHLELAAESSASDAELSALKTYLNSQKILRQANHYAIEADTIKQLIRGKNIKQQQAQNQRLDALTPAQLQTIAQNVFLNTPYIVIRGDEAKIAIDLAQKLPSWKLVSAADGN</sequence>
<feature type="chain" id="PRO_5043936688" evidence="1">
    <location>
        <begin position="21"/>
        <end position="491"/>
    </location>
</feature>
<dbReference type="Pfam" id="PF05193">
    <property type="entry name" value="Peptidase_M16_C"/>
    <property type="match status" value="1"/>
</dbReference>
<dbReference type="AlphaFoldDB" id="A0AAW8NJA8"/>
<evidence type="ECO:0000256" key="1">
    <source>
        <dbReference type="SAM" id="SignalP"/>
    </source>
</evidence>
<organism evidence="3 5">
    <name type="scientific">Shewanella fidelis</name>
    <dbReference type="NCBI Taxonomy" id="173509"/>
    <lineage>
        <taxon>Bacteria</taxon>
        <taxon>Pseudomonadati</taxon>
        <taxon>Pseudomonadota</taxon>
        <taxon>Gammaproteobacteria</taxon>
        <taxon>Alteromonadales</taxon>
        <taxon>Shewanellaceae</taxon>
        <taxon>Shewanella</taxon>
    </lineage>
</organism>
<reference evidence="4 6" key="1">
    <citation type="journal article" date="2022" name="bioRxiv">
        <title>Prophages regulate Shewanella fidelis 3313 motility and biofilm formation: implications for gut colonization dynamics in Ciona robusta.</title>
        <authorList>
            <person name="Natarajan O."/>
            <person name="Gibboney S.L."/>
            <person name="Young M.N."/>
            <person name="Lim S.J."/>
            <person name="Pluta N."/>
            <person name="Atkinson C.G."/>
            <person name="Leigh B.A."/>
            <person name="Liberti A."/>
            <person name="Kees E.D."/>
            <person name="Breitbart M."/>
            <person name="Gralnick J.A."/>
            <person name="Dishaw L.J."/>
        </authorList>
    </citation>
    <scope>NUCLEOTIDE SEQUENCE [LARGE SCALE GENOMIC DNA]</scope>
    <source>
        <strain evidence="4 6">JG4066</strain>
    </source>
</reference>
<dbReference type="EMBL" id="JAPMLD010000007">
    <property type="protein sequence ID" value="MDW4825447.1"/>
    <property type="molecule type" value="Genomic_DNA"/>
</dbReference>
<dbReference type="Proteomes" id="UP001271263">
    <property type="component" value="Unassembled WGS sequence"/>
</dbReference>
<evidence type="ECO:0000313" key="5">
    <source>
        <dbReference type="Proteomes" id="UP001259340"/>
    </source>
</evidence>
<keyword evidence="6" id="KW-1185">Reference proteome</keyword>
<dbReference type="SUPFAM" id="SSF63411">
    <property type="entry name" value="LuxS/MPP-like metallohydrolase"/>
    <property type="match status" value="1"/>
</dbReference>
<evidence type="ECO:0000313" key="6">
    <source>
        <dbReference type="Proteomes" id="UP001271263"/>
    </source>
</evidence>
<gene>
    <name evidence="3" type="ORF">OS133_01925</name>
    <name evidence="4" type="ORF">OS134_15360</name>
</gene>
<dbReference type="EMBL" id="JAPMLE010000001">
    <property type="protein sequence ID" value="MDR8522455.1"/>
    <property type="molecule type" value="Genomic_DNA"/>
</dbReference>
<comment type="caution">
    <text evidence="3">The sequence shown here is derived from an EMBL/GenBank/DDBJ whole genome shotgun (WGS) entry which is preliminary data.</text>
</comment>
<dbReference type="RefSeq" id="WP_310653807.1">
    <property type="nucleotide sequence ID" value="NZ_JAPMLA010000007.1"/>
</dbReference>
<dbReference type="Gene3D" id="3.30.830.10">
    <property type="entry name" value="Metalloenzyme, LuxS/M16 peptidase-like"/>
    <property type="match status" value="1"/>
</dbReference>
<dbReference type="Proteomes" id="UP001259340">
    <property type="component" value="Unassembled WGS sequence"/>
</dbReference>
<accession>A0AAW8NJA8</accession>
<name>A0AAW8NJA8_9GAMM</name>
<dbReference type="PROSITE" id="PS51257">
    <property type="entry name" value="PROKAR_LIPOPROTEIN"/>
    <property type="match status" value="1"/>
</dbReference>
<evidence type="ECO:0000313" key="3">
    <source>
        <dbReference type="EMBL" id="MDR8522455.1"/>
    </source>
</evidence>
<dbReference type="InterPro" id="IPR011249">
    <property type="entry name" value="Metalloenz_LuxS/M16"/>
</dbReference>
<evidence type="ECO:0000313" key="4">
    <source>
        <dbReference type="EMBL" id="MDW4825447.1"/>
    </source>
</evidence>
<proteinExistence type="predicted"/>
<feature type="domain" description="Peptidase M16 C-terminal" evidence="2">
    <location>
        <begin position="269"/>
        <end position="400"/>
    </location>
</feature>